<sequence length="87" mass="10261">MIPQIHANSDFVSKACWAGNNLDRLSFFTMVSYRQLHCASRNVWYAERMIIEKEKGKMKLNCGMNITKRCECYMFLNQMIAEIYARP</sequence>
<organism evidence="1 2">
    <name type="scientific">Aspergillus novofumigatus (strain IBT 16806)</name>
    <dbReference type="NCBI Taxonomy" id="1392255"/>
    <lineage>
        <taxon>Eukaryota</taxon>
        <taxon>Fungi</taxon>
        <taxon>Dikarya</taxon>
        <taxon>Ascomycota</taxon>
        <taxon>Pezizomycotina</taxon>
        <taxon>Eurotiomycetes</taxon>
        <taxon>Eurotiomycetidae</taxon>
        <taxon>Eurotiales</taxon>
        <taxon>Aspergillaceae</taxon>
        <taxon>Aspergillus</taxon>
        <taxon>Aspergillus subgen. Fumigati</taxon>
    </lineage>
</organism>
<accession>A0A2I1C7U5</accession>
<reference evidence="2" key="1">
    <citation type="journal article" date="2018" name="Proc. Natl. Acad. Sci. U.S.A.">
        <title>Linking secondary metabolites to gene clusters through genome sequencing of six diverse Aspergillus species.</title>
        <authorList>
            <person name="Kaerboelling I."/>
            <person name="Vesth T.C."/>
            <person name="Frisvad J.C."/>
            <person name="Nybo J.L."/>
            <person name="Theobald S."/>
            <person name="Kuo A."/>
            <person name="Bowyer P."/>
            <person name="Matsuda Y."/>
            <person name="Mondo S."/>
            <person name="Lyhne E.K."/>
            <person name="Kogle M.E."/>
            <person name="Clum A."/>
            <person name="Lipzen A."/>
            <person name="Salamov A."/>
            <person name="Ngan C.Y."/>
            <person name="Daum C."/>
            <person name="Chiniquy J."/>
            <person name="Barry K."/>
            <person name="LaButti K."/>
            <person name="Haridas S."/>
            <person name="Simmons B.A."/>
            <person name="Magnuson J.K."/>
            <person name="Mortensen U.H."/>
            <person name="Larsen T.O."/>
            <person name="Grigoriev I.V."/>
            <person name="Baker S.E."/>
            <person name="Andersen M.R."/>
        </authorList>
    </citation>
    <scope>NUCLEOTIDE SEQUENCE [LARGE SCALE GENOMIC DNA]</scope>
    <source>
        <strain evidence="2">IBT 16806</strain>
    </source>
</reference>
<dbReference type="GeneID" id="36528523"/>
<dbReference type="Proteomes" id="UP000234474">
    <property type="component" value="Unassembled WGS sequence"/>
</dbReference>
<dbReference type="VEuPathDB" id="FungiDB:P174DRAFT_159551"/>
<gene>
    <name evidence="1" type="ORF">P174DRAFT_159551</name>
</gene>
<dbReference type="RefSeq" id="XP_024682309.1">
    <property type="nucleotide sequence ID" value="XM_024821197.1"/>
</dbReference>
<name>A0A2I1C7U5_ASPN1</name>
<comment type="caution">
    <text evidence="1">The sequence shown here is derived from an EMBL/GenBank/DDBJ whole genome shotgun (WGS) entry which is preliminary data.</text>
</comment>
<keyword evidence="2" id="KW-1185">Reference proteome</keyword>
<proteinExistence type="predicted"/>
<dbReference type="EMBL" id="MSZS01000004">
    <property type="protein sequence ID" value="PKX93714.1"/>
    <property type="molecule type" value="Genomic_DNA"/>
</dbReference>
<dbReference type="AlphaFoldDB" id="A0A2I1C7U5"/>
<evidence type="ECO:0000313" key="1">
    <source>
        <dbReference type="EMBL" id="PKX93714.1"/>
    </source>
</evidence>
<protein>
    <submittedName>
        <fullName evidence="1">Uncharacterized protein</fullName>
    </submittedName>
</protein>
<evidence type="ECO:0000313" key="2">
    <source>
        <dbReference type="Proteomes" id="UP000234474"/>
    </source>
</evidence>